<feature type="domain" description="Effector-associated" evidence="1">
    <location>
        <begin position="16"/>
        <end position="72"/>
    </location>
</feature>
<proteinExistence type="predicted"/>
<dbReference type="AlphaFoldDB" id="A0A161K3V4"/>
<gene>
    <name evidence="2" type="ORF">CFX0092_B0263</name>
</gene>
<dbReference type="Pfam" id="PF19960">
    <property type="entry name" value="EAD7"/>
    <property type="match status" value="1"/>
</dbReference>
<keyword evidence="3" id="KW-1185">Reference proteome</keyword>
<name>A0A161K3V4_9CHLR</name>
<evidence type="ECO:0000259" key="1">
    <source>
        <dbReference type="Pfam" id="PF19960"/>
    </source>
</evidence>
<dbReference type="EMBL" id="LN890656">
    <property type="protein sequence ID" value="CUS05797.1"/>
    <property type="molecule type" value="Genomic_DNA"/>
</dbReference>
<evidence type="ECO:0000313" key="3">
    <source>
        <dbReference type="Proteomes" id="UP000215027"/>
    </source>
</evidence>
<evidence type="ECO:0000313" key="2">
    <source>
        <dbReference type="EMBL" id="CUS05797.1"/>
    </source>
</evidence>
<sequence>MNNASQKFMAEMQAKLTTYFNGEEVETIAFVLGIDYDSLRGATKPTKVNSLLYDVARNGRLPELLAHVGDSRRNVEWPALPPNFELPQGAAGSETGGTTIHNINTGGGAYISGGNFSAGGNLSTGRADLGSGALGKGPAGDPRARFLHEVAALKSALAGLPSQHAREAGTLARRVDLLAEELAADDFDGETVLDLAQAVRRAAEALAQVSPAAVGRAGAVVELATQLAR</sequence>
<accession>A0A161K3V4</accession>
<protein>
    <recommendedName>
        <fullName evidence="1">Effector-associated domain-containing protein</fullName>
    </recommendedName>
</protein>
<dbReference type="KEGG" id="pbf:CFX0092_B0263"/>
<dbReference type="RefSeq" id="WP_095045162.1">
    <property type="nucleotide sequence ID" value="NZ_LN890656.1"/>
</dbReference>
<dbReference type="InterPro" id="IPR045435">
    <property type="entry name" value="EAD7"/>
</dbReference>
<organism evidence="2 3">
    <name type="scientific">Candidatus Promineifilum breve</name>
    <dbReference type="NCBI Taxonomy" id="1806508"/>
    <lineage>
        <taxon>Bacteria</taxon>
        <taxon>Bacillati</taxon>
        <taxon>Chloroflexota</taxon>
        <taxon>Ardenticatenia</taxon>
        <taxon>Candidatus Promineifilales</taxon>
        <taxon>Candidatus Promineifilaceae</taxon>
        <taxon>Candidatus Promineifilum</taxon>
    </lineage>
</organism>
<reference evidence="2" key="1">
    <citation type="submission" date="2016-01" db="EMBL/GenBank/DDBJ databases">
        <authorList>
            <person name="Mcilroy J.S."/>
            <person name="Karst M S."/>
            <person name="Albertsen M."/>
        </authorList>
    </citation>
    <scope>NUCLEOTIDE SEQUENCE</scope>
    <source>
        <strain evidence="2">Cfx-K</strain>
    </source>
</reference>
<dbReference type="Proteomes" id="UP000215027">
    <property type="component" value="Chromosome II"/>
</dbReference>